<organism evidence="2 4">
    <name type="scientific">Gibberella zeae</name>
    <name type="common">Wheat head blight fungus</name>
    <name type="synonym">Fusarium graminearum</name>
    <dbReference type="NCBI Taxonomy" id="5518"/>
    <lineage>
        <taxon>Eukaryota</taxon>
        <taxon>Fungi</taxon>
        <taxon>Dikarya</taxon>
        <taxon>Ascomycota</taxon>
        <taxon>Pezizomycotina</taxon>
        <taxon>Sordariomycetes</taxon>
        <taxon>Hypocreomycetidae</taxon>
        <taxon>Hypocreales</taxon>
        <taxon>Nectriaceae</taxon>
        <taxon>Fusarium</taxon>
    </lineage>
</organism>
<feature type="compositionally biased region" description="Basic and acidic residues" evidence="1">
    <location>
        <begin position="1"/>
        <end position="22"/>
    </location>
</feature>
<evidence type="ECO:0000256" key="1">
    <source>
        <dbReference type="SAM" id="MobiDB-lite"/>
    </source>
</evidence>
<dbReference type="AlphaFoldDB" id="A0A4V6J832"/>
<protein>
    <submittedName>
        <fullName evidence="2">Uncharacterized protein</fullName>
    </submittedName>
</protein>
<dbReference type="Proteomes" id="UP000746612">
    <property type="component" value="Unassembled WGS sequence"/>
</dbReference>
<dbReference type="EMBL" id="CAJPIJ010000172">
    <property type="protein sequence ID" value="CAG2002090.1"/>
    <property type="molecule type" value="Genomic_DNA"/>
</dbReference>
<reference evidence="3" key="1">
    <citation type="submission" date="2019-04" db="EMBL/GenBank/DDBJ databases">
        <authorList>
            <person name="Melise S."/>
            <person name="Noan J."/>
            <person name="Okalmin O."/>
        </authorList>
    </citation>
    <scope>NUCLEOTIDE SEQUENCE</scope>
    <source>
        <strain evidence="3">FN9</strain>
    </source>
</reference>
<feature type="compositionally biased region" description="Basic and acidic residues" evidence="1">
    <location>
        <begin position="31"/>
        <end position="45"/>
    </location>
</feature>
<sequence>MNECVDREKHSAEIEPRTERVEAITQSSKRRCLEVTKETDKDKGKPQAHQLKDPYSVGVVSDARGDAV</sequence>
<evidence type="ECO:0000313" key="4">
    <source>
        <dbReference type="Proteomes" id="UP000746612"/>
    </source>
</evidence>
<name>A0A4V6J832_GIBZA</name>
<dbReference type="EMBL" id="CAAKMV010000185">
    <property type="protein sequence ID" value="VIO63680.1"/>
    <property type="molecule type" value="Genomic_DNA"/>
</dbReference>
<gene>
    <name evidence="3" type="ORF">FUG_LOCUS541818</name>
    <name evidence="2" type="ORF">MDCFG202_LOCUS475766</name>
</gene>
<accession>A0A4V6J832</accession>
<proteinExistence type="predicted"/>
<evidence type="ECO:0000313" key="3">
    <source>
        <dbReference type="EMBL" id="VIO63680.1"/>
    </source>
</evidence>
<reference evidence="2" key="2">
    <citation type="submission" date="2021-03" db="EMBL/GenBank/DDBJ databases">
        <authorList>
            <person name="Alouane T."/>
            <person name="Langin T."/>
            <person name="Bonhomme L."/>
        </authorList>
    </citation>
    <scope>NUCLEOTIDE SEQUENCE</scope>
    <source>
        <strain evidence="2">MDC_Fg202</strain>
    </source>
</reference>
<evidence type="ECO:0000313" key="2">
    <source>
        <dbReference type="EMBL" id="CAG2002090.1"/>
    </source>
</evidence>
<feature type="region of interest" description="Disordered" evidence="1">
    <location>
        <begin position="1"/>
        <end position="68"/>
    </location>
</feature>